<dbReference type="EMBL" id="BGPR01020909">
    <property type="protein sequence ID" value="GBN85733.1"/>
    <property type="molecule type" value="Genomic_DNA"/>
</dbReference>
<evidence type="ECO:0000313" key="1">
    <source>
        <dbReference type="EMBL" id="GBN85733.1"/>
    </source>
</evidence>
<name>A0A4Y2SD36_ARAVE</name>
<keyword evidence="2" id="KW-1185">Reference proteome</keyword>
<evidence type="ECO:0000313" key="2">
    <source>
        <dbReference type="Proteomes" id="UP000499080"/>
    </source>
</evidence>
<organism evidence="1 2">
    <name type="scientific">Araneus ventricosus</name>
    <name type="common">Orbweaver spider</name>
    <name type="synonym">Epeira ventricosa</name>
    <dbReference type="NCBI Taxonomy" id="182803"/>
    <lineage>
        <taxon>Eukaryota</taxon>
        <taxon>Metazoa</taxon>
        <taxon>Ecdysozoa</taxon>
        <taxon>Arthropoda</taxon>
        <taxon>Chelicerata</taxon>
        <taxon>Arachnida</taxon>
        <taxon>Araneae</taxon>
        <taxon>Araneomorphae</taxon>
        <taxon>Entelegynae</taxon>
        <taxon>Araneoidea</taxon>
        <taxon>Araneidae</taxon>
        <taxon>Araneus</taxon>
    </lineage>
</organism>
<accession>A0A4Y2SD36</accession>
<proteinExistence type="predicted"/>
<reference evidence="1 2" key="1">
    <citation type="journal article" date="2019" name="Sci. Rep.">
        <title>Orb-weaving spider Araneus ventricosus genome elucidates the spidroin gene catalogue.</title>
        <authorList>
            <person name="Kono N."/>
            <person name="Nakamura H."/>
            <person name="Ohtoshi R."/>
            <person name="Moran D.A.P."/>
            <person name="Shinohara A."/>
            <person name="Yoshida Y."/>
            <person name="Fujiwara M."/>
            <person name="Mori M."/>
            <person name="Tomita M."/>
            <person name="Arakawa K."/>
        </authorList>
    </citation>
    <scope>NUCLEOTIDE SEQUENCE [LARGE SCALE GENOMIC DNA]</scope>
</reference>
<dbReference type="Proteomes" id="UP000499080">
    <property type="component" value="Unassembled WGS sequence"/>
</dbReference>
<comment type="caution">
    <text evidence="1">The sequence shown here is derived from an EMBL/GenBank/DDBJ whole genome shotgun (WGS) entry which is preliminary data.</text>
</comment>
<dbReference type="AlphaFoldDB" id="A0A4Y2SD36"/>
<gene>
    <name evidence="1" type="ORF">AVEN_222157_1</name>
</gene>
<sequence length="95" mass="10393">MQRYTIGTLPAKGLADTGSKTPVFSKFRLRISNQHNGVSSPRVYISSLDPSSFPPPFLNTLPSEARGVAHDLFLGDSSSSWTNHPTTVMCLLPWC</sequence>
<protein>
    <submittedName>
        <fullName evidence="1">Uncharacterized protein</fullName>
    </submittedName>
</protein>